<reference evidence="15 16" key="1">
    <citation type="submission" date="2018-09" db="EMBL/GenBank/DDBJ databases">
        <title>Murine metabolic-syndrome-specific gut microbial biobank.</title>
        <authorList>
            <person name="Liu C."/>
        </authorList>
    </citation>
    <scope>NUCLEOTIDE SEQUENCE [LARGE SCALE GENOMIC DNA]</scope>
    <source>
        <strain evidence="15 16">0.1xD8-82</strain>
    </source>
</reference>
<evidence type="ECO:0000256" key="12">
    <source>
        <dbReference type="NCBIfam" id="TIGR04265"/>
    </source>
</evidence>
<dbReference type="NCBIfam" id="TIGR04265">
    <property type="entry name" value="bac_cardiolipin"/>
    <property type="match status" value="1"/>
</dbReference>
<dbReference type="SMART" id="SM00155">
    <property type="entry name" value="PLDc"/>
    <property type="match status" value="2"/>
</dbReference>
<dbReference type="SUPFAM" id="SSF56024">
    <property type="entry name" value="Phospholipase D/nuclease"/>
    <property type="match status" value="2"/>
</dbReference>
<evidence type="ECO:0000259" key="14">
    <source>
        <dbReference type="PROSITE" id="PS50035"/>
    </source>
</evidence>
<evidence type="ECO:0000313" key="16">
    <source>
        <dbReference type="Proteomes" id="UP000280696"/>
    </source>
</evidence>
<keyword evidence="5 13" id="KW-0812">Transmembrane</keyword>
<proteinExistence type="predicted"/>
<dbReference type="EMBL" id="RAYQ01000003">
    <property type="protein sequence ID" value="RKI93313.1"/>
    <property type="molecule type" value="Genomic_DNA"/>
</dbReference>
<feature type="domain" description="PLD phosphodiesterase" evidence="14">
    <location>
        <begin position="237"/>
        <end position="264"/>
    </location>
</feature>
<dbReference type="AlphaFoldDB" id="A0A3A9B0J1"/>
<accession>A0A3A9B0J1</accession>
<dbReference type="CDD" id="cd09160">
    <property type="entry name" value="PLDc_SMU_988_like_2"/>
    <property type="match status" value="1"/>
</dbReference>
<dbReference type="InterPro" id="IPR025202">
    <property type="entry name" value="PLD-like_dom"/>
</dbReference>
<feature type="transmembrane region" description="Helical" evidence="13">
    <location>
        <begin position="7"/>
        <end position="26"/>
    </location>
</feature>
<keyword evidence="16" id="KW-1185">Reference proteome</keyword>
<keyword evidence="3" id="KW-0444">Lipid biosynthesis</keyword>
<evidence type="ECO:0000313" key="15">
    <source>
        <dbReference type="EMBL" id="RKI93313.1"/>
    </source>
</evidence>
<sequence>MFSRFGLILLLLVVQVFILFGIFRWFEEFLPHILGGTTLFTFAIVVYLLNSRIDPTAKVTWLIVIMLLPVFGVLLFLYIQNNVGHRALKKKMGDMIRDTKGCIPQSEEVMEHLSGENEGVASLARYMQRSGCHPVYEKTDVAYFPLGEDMFQEMLRQLAQARHFIFMEYFIVDEGLMWGQILEILAQKAAEGVEVRVMYDGACEFALLPHDYPKRLKVLGIKCKAFAPVTPFISTHYNYRDHRKILVIDGHTAFTGGINLADEYVNHKNKFGHWKDTAVMLKGEAVRSFTLMFLQMWGIDEKGLDCGQYLSFPVQPAEDAGGYVIPYGDCPLDDDRVGERVYMDMLNRSVKCVHIMTPYLILDGEMETALKFAAERGVEVVLVLPGIPDKRIPYALAKTHYASLIESGVKIYEYTPGFVHAKVFVSDAREAVVGTINLDYRSLYHHFECAAYFYGTGCIAGIEADFGSVLEKCRQVTMETVRSEKCLVRLTGCLMKAAAPLM</sequence>
<comment type="subcellular location">
    <subcellularLocation>
        <location evidence="1">Cell membrane</location>
        <topology evidence="1">Multi-pass membrane protein</topology>
    </subcellularLocation>
</comment>
<evidence type="ECO:0000256" key="3">
    <source>
        <dbReference type="ARBA" id="ARBA00022516"/>
    </source>
</evidence>
<comment type="caution">
    <text evidence="15">The sequence shown here is derived from an EMBL/GenBank/DDBJ whole genome shotgun (WGS) entry which is preliminary data.</text>
</comment>
<evidence type="ECO:0000256" key="4">
    <source>
        <dbReference type="ARBA" id="ARBA00022679"/>
    </source>
</evidence>
<evidence type="ECO:0000256" key="11">
    <source>
        <dbReference type="ARBA" id="ARBA00023264"/>
    </source>
</evidence>
<keyword evidence="9 13" id="KW-0472">Membrane</keyword>
<evidence type="ECO:0000256" key="2">
    <source>
        <dbReference type="ARBA" id="ARBA00022475"/>
    </source>
</evidence>
<dbReference type="InterPro" id="IPR001736">
    <property type="entry name" value="PLipase_D/transphosphatidylase"/>
</dbReference>
<dbReference type="OrthoDB" id="9762009at2"/>
<feature type="transmembrane region" description="Helical" evidence="13">
    <location>
        <begin position="61"/>
        <end position="79"/>
    </location>
</feature>
<dbReference type="Pfam" id="PF13396">
    <property type="entry name" value="PLDc_N"/>
    <property type="match status" value="1"/>
</dbReference>
<evidence type="ECO:0000256" key="8">
    <source>
        <dbReference type="ARBA" id="ARBA00023098"/>
    </source>
</evidence>
<keyword evidence="6" id="KW-0677">Repeat</keyword>
<dbReference type="GO" id="GO:0005886">
    <property type="term" value="C:plasma membrane"/>
    <property type="evidence" value="ECO:0007669"/>
    <property type="project" value="UniProtKB-SubCell"/>
</dbReference>
<dbReference type="PANTHER" id="PTHR21248:SF22">
    <property type="entry name" value="PHOSPHOLIPASE D"/>
    <property type="match status" value="1"/>
</dbReference>
<evidence type="ECO:0000256" key="7">
    <source>
        <dbReference type="ARBA" id="ARBA00022989"/>
    </source>
</evidence>
<dbReference type="Pfam" id="PF13091">
    <property type="entry name" value="PLDc_2"/>
    <property type="match status" value="2"/>
</dbReference>
<evidence type="ECO:0000256" key="6">
    <source>
        <dbReference type="ARBA" id="ARBA00022737"/>
    </source>
</evidence>
<keyword evidence="7 13" id="KW-1133">Transmembrane helix</keyword>
<dbReference type="GO" id="GO:0008808">
    <property type="term" value="F:cardiolipin synthase activity"/>
    <property type="evidence" value="ECO:0007669"/>
    <property type="project" value="UniProtKB-UniRule"/>
</dbReference>
<evidence type="ECO:0000256" key="9">
    <source>
        <dbReference type="ARBA" id="ARBA00023136"/>
    </source>
</evidence>
<dbReference type="GO" id="GO:0032049">
    <property type="term" value="P:cardiolipin biosynthetic process"/>
    <property type="evidence" value="ECO:0007669"/>
    <property type="project" value="UniProtKB-UniRule"/>
</dbReference>
<evidence type="ECO:0000256" key="1">
    <source>
        <dbReference type="ARBA" id="ARBA00004651"/>
    </source>
</evidence>
<evidence type="ECO:0000256" key="10">
    <source>
        <dbReference type="ARBA" id="ARBA00023209"/>
    </source>
</evidence>
<keyword evidence="8" id="KW-0443">Lipid metabolism</keyword>
<keyword evidence="10" id="KW-0594">Phospholipid biosynthesis</keyword>
<dbReference type="EC" id="2.7.8.-" evidence="12"/>
<evidence type="ECO:0000256" key="13">
    <source>
        <dbReference type="SAM" id="Phobius"/>
    </source>
</evidence>
<dbReference type="InterPro" id="IPR022924">
    <property type="entry name" value="Cardiolipin_synthase"/>
</dbReference>
<gene>
    <name evidence="15" type="primary">cls</name>
    <name evidence="15" type="ORF">D7V94_03915</name>
</gene>
<dbReference type="CDD" id="cd09154">
    <property type="entry name" value="PLDc_SMU_988_like_1"/>
    <property type="match status" value="1"/>
</dbReference>
<name>A0A3A9B0J1_9FIRM</name>
<feature type="transmembrane region" description="Helical" evidence="13">
    <location>
        <begin position="32"/>
        <end position="49"/>
    </location>
</feature>
<keyword evidence="4" id="KW-0808">Transferase</keyword>
<dbReference type="Gene3D" id="3.30.870.10">
    <property type="entry name" value="Endonuclease Chain A"/>
    <property type="match status" value="2"/>
</dbReference>
<dbReference type="PANTHER" id="PTHR21248">
    <property type="entry name" value="CARDIOLIPIN SYNTHASE"/>
    <property type="match status" value="1"/>
</dbReference>
<dbReference type="Proteomes" id="UP000280696">
    <property type="component" value="Unassembled WGS sequence"/>
</dbReference>
<protein>
    <recommendedName>
        <fullName evidence="12">Cardiolipin synthase</fullName>
        <ecNumber evidence="12">2.7.8.-</ecNumber>
    </recommendedName>
</protein>
<dbReference type="PROSITE" id="PS50035">
    <property type="entry name" value="PLD"/>
    <property type="match status" value="2"/>
</dbReference>
<keyword evidence="2" id="KW-1003">Cell membrane</keyword>
<keyword evidence="11" id="KW-1208">Phospholipid metabolism</keyword>
<feature type="domain" description="PLD phosphodiesterase" evidence="14">
    <location>
        <begin position="415"/>
        <end position="442"/>
    </location>
</feature>
<organism evidence="15 16">
    <name type="scientific">Parablautia intestinalis</name>
    <dbReference type="NCBI Taxonomy" id="2320100"/>
    <lineage>
        <taxon>Bacteria</taxon>
        <taxon>Bacillati</taxon>
        <taxon>Bacillota</taxon>
        <taxon>Clostridia</taxon>
        <taxon>Lachnospirales</taxon>
        <taxon>Lachnospiraceae</taxon>
        <taxon>Parablautia</taxon>
    </lineage>
</organism>
<dbReference type="InterPro" id="IPR027379">
    <property type="entry name" value="CLS_N"/>
</dbReference>
<evidence type="ECO:0000256" key="5">
    <source>
        <dbReference type="ARBA" id="ARBA00022692"/>
    </source>
</evidence>